<comment type="caution">
    <text evidence="3">The sequence shown here is derived from an EMBL/GenBank/DDBJ whole genome shotgun (WGS) entry which is preliminary data.</text>
</comment>
<dbReference type="PANTHER" id="PTHR30615:SF8">
    <property type="entry name" value="UPF0047 PROTEIN C4A8.02C"/>
    <property type="match status" value="1"/>
</dbReference>
<proteinExistence type="inferred from homology"/>
<dbReference type="Gene3D" id="2.60.120.460">
    <property type="entry name" value="YjbQ-like"/>
    <property type="match status" value="1"/>
</dbReference>
<dbReference type="KEGG" id="egl:EGR_02580"/>
<evidence type="ECO:0000256" key="1">
    <source>
        <dbReference type="ARBA" id="ARBA00005534"/>
    </source>
</evidence>
<keyword evidence="2" id="KW-0472">Membrane</keyword>
<protein>
    <submittedName>
        <fullName evidence="3">Uncharacterized protein</fullName>
    </submittedName>
</protein>
<keyword evidence="2" id="KW-1133">Transmembrane helix</keyword>
<dbReference type="PANTHER" id="PTHR30615">
    <property type="entry name" value="UNCHARACTERIZED PROTEIN YJBQ-RELATED"/>
    <property type="match status" value="1"/>
</dbReference>
<evidence type="ECO:0000313" key="3">
    <source>
        <dbReference type="EMBL" id="EUB62448.1"/>
    </source>
</evidence>
<reference evidence="3 4" key="1">
    <citation type="journal article" date="2013" name="Nat. Genet.">
        <title>The genome of the hydatid tapeworm Echinococcus granulosus.</title>
        <authorList>
            <person name="Zheng H."/>
            <person name="Zhang W."/>
            <person name="Zhang L."/>
            <person name="Zhang Z."/>
            <person name="Li J."/>
            <person name="Lu G."/>
            <person name="Zhu Y."/>
            <person name="Wang Y."/>
            <person name="Huang Y."/>
            <person name="Liu J."/>
            <person name="Kang H."/>
            <person name="Chen J."/>
            <person name="Wang L."/>
            <person name="Chen A."/>
            <person name="Yu S."/>
            <person name="Gao Z."/>
            <person name="Jin L."/>
            <person name="Gu W."/>
            <person name="Wang Z."/>
            <person name="Zhao L."/>
            <person name="Shi B."/>
            <person name="Wen H."/>
            <person name="Lin R."/>
            <person name="Jones M.K."/>
            <person name="Brejova B."/>
            <person name="Vinar T."/>
            <person name="Zhao G."/>
            <person name="McManus D.P."/>
            <person name="Chen Z."/>
            <person name="Zhou Y."/>
            <person name="Wang S."/>
        </authorList>
    </citation>
    <scope>NUCLEOTIDE SEQUENCE [LARGE SCALE GENOMIC DNA]</scope>
</reference>
<dbReference type="STRING" id="6210.W6UN14"/>
<dbReference type="OrthoDB" id="10255963at2759"/>
<dbReference type="SUPFAM" id="SSF111038">
    <property type="entry name" value="YjbQ-like"/>
    <property type="match status" value="1"/>
</dbReference>
<evidence type="ECO:0000256" key="2">
    <source>
        <dbReference type="SAM" id="Phobius"/>
    </source>
</evidence>
<feature type="transmembrane region" description="Helical" evidence="2">
    <location>
        <begin position="71"/>
        <end position="93"/>
    </location>
</feature>
<dbReference type="InterPro" id="IPR001602">
    <property type="entry name" value="UPF0047_YjbQ-like"/>
</dbReference>
<dbReference type="GeneID" id="36338295"/>
<keyword evidence="2" id="KW-0812">Transmembrane</keyword>
<name>W6UN14_ECHGR</name>
<comment type="similarity">
    <text evidence="1">Belongs to the UPF0047 family.</text>
</comment>
<dbReference type="NCBIfam" id="TIGR00149">
    <property type="entry name" value="TIGR00149_YjbQ"/>
    <property type="match status" value="1"/>
</dbReference>
<dbReference type="RefSeq" id="XP_024353644.1">
    <property type="nucleotide sequence ID" value="XM_024491829.1"/>
</dbReference>
<dbReference type="Pfam" id="PF01894">
    <property type="entry name" value="YjbQ"/>
    <property type="match status" value="1"/>
</dbReference>
<dbReference type="InterPro" id="IPR035917">
    <property type="entry name" value="YjbQ-like_sf"/>
</dbReference>
<dbReference type="EMBL" id="APAU02000012">
    <property type="protein sequence ID" value="EUB62448.1"/>
    <property type="molecule type" value="Genomic_DNA"/>
</dbReference>
<dbReference type="AlphaFoldDB" id="W6UN14"/>
<sequence>MWVVEATRIEPPPPPLRVIMASSGEGIVWYQRTITIPPCSRGCHYITDDIIKGMPEITQIKIGTLNLFSGFISVFLFFTSSLTVVSGASLDLLPPTSRRTCRPHIVHHDARRSGGREVACVTASELGRGCQVSPLHALFEPLPRDDIEMLLNRLIPEKLNYKHSCEGPDDMPAHAKHAILSGSNVTIPITDGKMNLGTWQGVWFIEHRNQKSRIPDRTMFDLAIRTGYGTFSVTCHSGPHVRGLSISLMPNKDFRNNLGPIKASVFVDS</sequence>
<dbReference type="Proteomes" id="UP000019149">
    <property type="component" value="Unassembled WGS sequence"/>
</dbReference>
<dbReference type="CTD" id="36338295"/>
<accession>W6UN14</accession>
<keyword evidence="4" id="KW-1185">Reference proteome</keyword>
<gene>
    <name evidence="3" type="ORF">EGR_02580</name>
</gene>
<organism evidence="3 4">
    <name type="scientific">Echinococcus granulosus</name>
    <name type="common">Hydatid tapeworm</name>
    <dbReference type="NCBI Taxonomy" id="6210"/>
    <lineage>
        <taxon>Eukaryota</taxon>
        <taxon>Metazoa</taxon>
        <taxon>Spiralia</taxon>
        <taxon>Lophotrochozoa</taxon>
        <taxon>Platyhelminthes</taxon>
        <taxon>Cestoda</taxon>
        <taxon>Eucestoda</taxon>
        <taxon>Cyclophyllidea</taxon>
        <taxon>Taeniidae</taxon>
        <taxon>Echinococcus</taxon>
        <taxon>Echinococcus granulosus group</taxon>
    </lineage>
</organism>
<evidence type="ECO:0000313" key="4">
    <source>
        <dbReference type="Proteomes" id="UP000019149"/>
    </source>
</evidence>